<dbReference type="Proteomes" id="UP000192247">
    <property type="component" value="Unassembled WGS sequence"/>
</dbReference>
<name>A0A1V9XMX9_9ACAR</name>
<evidence type="ECO:0000313" key="3">
    <source>
        <dbReference type="EMBL" id="OQR74708.1"/>
    </source>
</evidence>
<reference evidence="3 4" key="1">
    <citation type="journal article" date="2017" name="Gigascience">
        <title>Draft genome of the honey bee ectoparasitic mite, Tropilaelaps mercedesae, is shaped by the parasitic life history.</title>
        <authorList>
            <person name="Dong X."/>
            <person name="Armstrong S.D."/>
            <person name="Xia D."/>
            <person name="Makepeace B.L."/>
            <person name="Darby A.C."/>
            <person name="Kadowaki T."/>
        </authorList>
    </citation>
    <scope>NUCLEOTIDE SEQUENCE [LARGE SCALE GENOMIC DNA]</scope>
    <source>
        <strain evidence="3">Wuxi-XJTLU</strain>
    </source>
</reference>
<evidence type="ECO:0000259" key="2">
    <source>
        <dbReference type="PROSITE" id="PS50238"/>
    </source>
</evidence>
<dbReference type="SUPFAM" id="SSF48350">
    <property type="entry name" value="GTPase activation domain, GAP"/>
    <property type="match status" value="1"/>
</dbReference>
<dbReference type="SMART" id="SM00324">
    <property type="entry name" value="RhoGAP"/>
    <property type="match status" value="1"/>
</dbReference>
<protein>
    <submittedName>
        <fullName evidence="3">Type II inositol 1</fullName>
    </submittedName>
</protein>
<dbReference type="InterPro" id="IPR048869">
    <property type="entry name" value="OCRL-1_2_ASH"/>
</dbReference>
<dbReference type="InParanoid" id="A0A1V9XMX9"/>
<dbReference type="GO" id="GO:0005096">
    <property type="term" value="F:GTPase activator activity"/>
    <property type="evidence" value="ECO:0007669"/>
    <property type="project" value="UniProtKB-KW"/>
</dbReference>
<keyword evidence="1" id="KW-0343">GTPase activation</keyword>
<dbReference type="PROSITE" id="PS50238">
    <property type="entry name" value="RHOGAP"/>
    <property type="match status" value="1"/>
</dbReference>
<evidence type="ECO:0000313" key="4">
    <source>
        <dbReference type="Proteomes" id="UP000192247"/>
    </source>
</evidence>
<dbReference type="AlphaFoldDB" id="A0A1V9XMX9"/>
<dbReference type="GO" id="GO:0005737">
    <property type="term" value="C:cytoplasm"/>
    <property type="evidence" value="ECO:0007669"/>
    <property type="project" value="TreeGrafter"/>
</dbReference>
<dbReference type="InterPro" id="IPR008936">
    <property type="entry name" value="Rho_GTPase_activation_prot"/>
</dbReference>
<dbReference type="STRING" id="418985.A0A1V9XMX9"/>
<dbReference type="OrthoDB" id="7862313at2759"/>
<gene>
    <name evidence="3" type="ORF">BIW11_03380</name>
</gene>
<dbReference type="Gene3D" id="1.10.555.10">
    <property type="entry name" value="Rho GTPase activation protein"/>
    <property type="match status" value="1"/>
</dbReference>
<proteinExistence type="predicted"/>
<dbReference type="InterPro" id="IPR013783">
    <property type="entry name" value="Ig-like_fold"/>
</dbReference>
<accession>A0A1V9XMX9</accession>
<dbReference type="InterPro" id="IPR050729">
    <property type="entry name" value="Rho-GAP"/>
</dbReference>
<keyword evidence="4" id="KW-1185">Reference proteome</keyword>
<dbReference type="PANTHER" id="PTHR23176">
    <property type="entry name" value="RHO/RAC/CDC GTPASE-ACTIVATING PROTEIN"/>
    <property type="match status" value="1"/>
</dbReference>
<dbReference type="Pfam" id="PF00620">
    <property type="entry name" value="RhoGAP"/>
    <property type="match status" value="1"/>
</dbReference>
<dbReference type="Gene3D" id="2.60.40.10">
    <property type="entry name" value="Immunoglobulins"/>
    <property type="match status" value="1"/>
</dbReference>
<dbReference type="EMBL" id="MNPL01007534">
    <property type="protein sequence ID" value="OQR74708.1"/>
    <property type="molecule type" value="Genomic_DNA"/>
</dbReference>
<comment type="caution">
    <text evidence="3">The sequence shown here is derived from an EMBL/GenBank/DDBJ whole genome shotgun (WGS) entry which is preliminary data.</text>
</comment>
<feature type="domain" description="Rho-GAP" evidence="2">
    <location>
        <begin position="164"/>
        <end position="348"/>
    </location>
</feature>
<organism evidence="3 4">
    <name type="scientific">Tropilaelaps mercedesae</name>
    <dbReference type="NCBI Taxonomy" id="418985"/>
    <lineage>
        <taxon>Eukaryota</taxon>
        <taxon>Metazoa</taxon>
        <taxon>Ecdysozoa</taxon>
        <taxon>Arthropoda</taxon>
        <taxon>Chelicerata</taxon>
        <taxon>Arachnida</taxon>
        <taxon>Acari</taxon>
        <taxon>Parasitiformes</taxon>
        <taxon>Mesostigmata</taxon>
        <taxon>Gamasina</taxon>
        <taxon>Dermanyssoidea</taxon>
        <taxon>Laelapidae</taxon>
        <taxon>Tropilaelaps</taxon>
    </lineage>
</organism>
<dbReference type="PANTHER" id="PTHR23176:SF0">
    <property type="entry name" value="RHO GTPASE ACTIVATING PROTEIN AT 19D, ISOFORM D"/>
    <property type="match status" value="1"/>
</dbReference>
<dbReference type="Pfam" id="PF21310">
    <property type="entry name" value="OCRL-like_ASH"/>
    <property type="match status" value="1"/>
</dbReference>
<dbReference type="InterPro" id="IPR000198">
    <property type="entry name" value="RhoGAP_dom"/>
</dbReference>
<dbReference type="GO" id="GO:0007165">
    <property type="term" value="P:signal transduction"/>
    <property type="evidence" value="ECO:0007669"/>
    <property type="project" value="InterPro"/>
</dbReference>
<sequence length="348" mass="39437">MKQANSQTTGIPHDVRQGISQDVAHVIVDQLYLHFSDVHFYERVTRSFTVTNVSNNIVKFYFKPHPKSGRYARRWLKVEPLCGVLKKGEMCEINVEVLVDSLCAPSFNGGIDEGRDVLILHPRKGKDIYISIDIDYRYSCFGSSLEALVRHKTPIGRMNKQKLLALEQDPQKHAELMVPFEIPTELWILIDCMLRKGIDVEGLFVKDGCLMDIESIRDALDFKTPDTQIEASPFSVAQCLLLFLKALREPVIPSAFFFKAIESATSYAQAKKILQDIPKVHQDTFIYLVAFLHEVAKLSRYNGLNIDLLAAIFSSVMLRPSQDTQMTSAIEEGRCAFLSLFISDPFDV</sequence>
<evidence type="ECO:0000256" key="1">
    <source>
        <dbReference type="ARBA" id="ARBA00022468"/>
    </source>
</evidence>